<dbReference type="Proteomes" id="UP000835052">
    <property type="component" value="Unassembled WGS sequence"/>
</dbReference>
<protein>
    <submittedName>
        <fullName evidence="1">Uncharacterized protein</fullName>
    </submittedName>
</protein>
<accession>A0A8S1GWI5</accession>
<keyword evidence="2" id="KW-1185">Reference proteome</keyword>
<gene>
    <name evidence="1" type="ORF">CAUJ_LOCUS3171</name>
</gene>
<organism evidence="1 2">
    <name type="scientific">Caenorhabditis auriculariae</name>
    <dbReference type="NCBI Taxonomy" id="2777116"/>
    <lineage>
        <taxon>Eukaryota</taxon>
        <taxon>Metazoa</taxon>
        <taxon>Ecdysozoa</taxon>
        <taxon>Nematoda</taxon>
        <taxon>Chromadorea</taxon>
        <taxon>Rhabditida</taxon>
        <taxon>Rhabditina</taxon>
        <taxon>Rhabditomorpha</taxon>
        <taxon>Rhabditoidea</taxon>
        <taxon>Rhabditidae</taxon>
        <taxon>Peloderinae</taxon>
        <taxon>Caenorhabditis</taxon>
    </lineage>
</organism>
<reference evidence="1" key="1">
    <citation type="submission" date="2020-10" db="EMBL/GenBank/DDBJ databases">
        <authorList>
            <person name="Kikuchi T."/>
        </authorList>
    </citation>
    <scope>NUCLEOTIDE SEQUENCE</scope>
    <source>
        <strain evidence="1">NKZ352</strain>
    </source>
</reference>
<sequence length="74" mass="8262">MARQFIFRFSKDAFLLGLRRQIGAASVLADVTHLSPEANEDKAAPLLRIEKNLDRLYEAITPETSLRGSDTDSN</sequence>
<evidence type="ECO:0000313" key="1">
    <source>
        <dbReference type="EMBL" id="CAD6187252.1"/>
    </source>
</evidence>
<comment type="caution">
    <text evidence="1">The sequence shown here is derived from an EMBL/GenBank/DDBJ whole genome shotgun (WGS) entry which is preliminary data.</text>
</comment>
<dbReference type="AlphaFoldDB" id="A0A8S1GWI5"/>
<dbReference type="EMBL" id="CAJGYM010000006">
    <property type="protein sequence ID" value="CAD6187252.1"/>
    <property type="molecule type" value="Genomic_DNA"/>
</dbReference>
<proteinExistence type="predicted"/>
<name>A0A8S1GWI5_9PELO</name>
<evidence type="ECO:0000313" key="2">
    <source>
        <dbReference type="Proteomes" id="UP000835052"/>
    </source>
</evidence>